<proteinExistence type="predicted"/>
<accession>A0A0J1HUA9</accession>
<evidence type="ECO:0000313" key="2">
    <source>
        <dbReference type="Proteomes" id="UP000035904"/>
    </source>
</evidence>
<sequence length="496" mass="58448">MNYLKYRSAFRFYYKDNKMFFVSHNQKFTIKIDEEEYVKIHRMLGVFADGLEEKQAYEAYPQYKKIIDFLRKIGMIYSIDLALLRKHQDKLYYPIIETQSNSITDDLSVIEACTVEIREDFLAATEIANLCAMNDVSYRLLKHSEEDLVVSINNSRIKVINNFLNANNEIIIAPKEKSKLLYMREKSVSRDKITPKLLSKFNFYSLIEAIILREEESVFLINDELEVKKKKWFNLNSFNTKEQLTEELSDSDSIKSLNALEIFLDTYCSRIQSFNGNPEYGIYNQLPLQVFTIQYYSTDNKLVNMYLADLNYERLSKYVTEVVFAEVLRESYGNHYTILQNEKIIHDTVNSYTNTVVKKVELEELEEFETIQELLAERNIAVYTSIELQDDGKYRIRITDQQLDKVYQYKIPIYQLEYIPGVIYTFISSIENGIELEKAGFFELELINQRRLNGNYGSAEHNVNVLNRNNISWNHTNISSILKEIGFAYNVWEMRA</sequence>
<dbReference type="RefSeq" id="WP_002195051.1">
    <property type="nucleotide sequence ID" value="NZ_LDPG01000012.1"/>
</dbReference>
<evidence type="ECO:0000313" key="1">
    <source>
        <dbReference type="EMBL" id="KLV17307.1"/>
    </source>
</evidence>
<organism evidence="1 2">
    <name type="scientific">Bacillus anthracis</name>
    <name type="common">anthrax bacterium</name>
    <dbReference type="NCBI Taxonomy" id="1392"/>
    <lineage>
        <taxon>Bacteria</taxon>
        <taxon>Bacillati</taxon>
        <taxon>Bacillota</taxon>
        <taxon>Bacilli</taxon>
        <taxon>Bacillales</taxon>
        <taxon>Bacillaceae</taxon>
        <taxon>Bacillus</taxon>
        <taxon>Bacillus cereus group</taxon>
    </lineage>
</organism>
<gene>
    <name evidence="1" type="ORF">ABW01_17030</name>
</gene>
<name>A0A0J1HUA9_BACAN</name>
<dbReference type="Proteomes" id="UP000035904">
    <property type="component" value="Unassembled WGS sequence"/>
</dbReference>
<protein>
    <submittedName>
        <fullName evidence="1">Uncharacterized protein</fullName>
    </submittedName>
</protein>
<dbReference type="AlphaFoldDB" id="A0A0J1HUA9"/>
<comment type="caution">
    <text evidence="1">The sequence shown here is derived from an EMBL/GenBank/DDBJ whole genome shotgun (WGS) entry which is preliminary data.</text>
</comment>
<reference evidence="1 2" key="1">
    <citation type="submission" date="2015-05" db="EMBL/GenBank/DDBJ databases">
        <title>Whole genome sequence and identification of bacterial endophytes from Costus igneus.</title>
        <authorList>
            <person name="Lee Y.P."/>
            <person name="Gan H.M."/>
            <person name="Eng W."/>
            <person name="Wheatley M.S."/>
            <person name="Caraballo A."/>
            <person name="Polter S."/>
            <person name="Savka M.A."/>
            <person name="Hudson A.O."/>
        </authorList>
    </citation>
    <scope>NUCLEOTIDE SEQUENCE [LARGE SCALE GENOMIC DNA]</scope>
    <source>
        <strain evidence="1 2">RIT375</strain>
    </source>
</reference>
<dbReference type="PATRIC" id="fig|1392.242.peg.1286"/>
<dbReference type="EMBL" id="LDPG01000012">
    <property type="protein sequence ID" value="KLV17307.1"/>
    <property type="molecule type" value="Genomic_DNA"/>
</dbReference>